<reference evidence="4" key="1">
    <citation type="journal article" date="2019" name="Int. J. Syst. Evol. Microbiol.">
        <title>The Global Catalogue of Microorganisms (GCM) 10K type strain sequencing project: providing services to taxonomists for standard genome sequencing and annotation.</title>
        <authorList>
            <consortium name="The Broad Institute Genomics Platform"/>
            <consortium name="The Broad Institute Genome Sequencing Center for Infectious Disease"/>
            <person name="Wu L."/>
            <person name="Ma J."/>
        </authorList>
    </citation>
    <scope>NUCLEOTIDE SEQUENCE [LARGE SCALE GENOMIC DNA]</scope>
    <source>
        <strain evidence="4">JCM 17626</strain>
    </source>
</reference>
<evidence type="ECO:0000259" key="2">
    <source>
        <dbReference type="Pfam" id="PF18142"/>
    </source>
</evidence>
<accession>A0ABP8BAE1</accession>
<dbReference type="InterPro" id="IPR041622">
    <property type="entry name" value="SLATT_fungi"/>
</dbReference>
<keyword evidence="1" id="KW-0812">Transmembrane</keyword>
<keyword evidence="1" id="KW-0472">Membrane</keyword>
<dbReference type="Proteomes" id="UP001501772">
    <property type="component" value="Unassembled WGS sequence"/>
</dbReference>
<organism evidence="3 4">
    <name type="scientific">Pedobacter jeongneungensis</name>
    <dbReference type="NCBI Taxonomy" id="947309"/>
    <lineage>
        <taxon>Bacteria</taxon>
        <taxon>Pseudomonadati</taxon>
        <taxon>Bacteroidota</taxon>
        <taxon>Sphingobacteriia</taxon>
        <taxon>Sphingobacteriales</taxon>
        <taxon>Sphingobacteriaceae</taxon>
        <taxon>Pedobacter</taxon>
    </lineage>
</organism>
<dbReference type="RefSeq" id="WP_344850915.1">
    <property type="nucleotide sequence ID" value="NZ_BAABBY010000003.1"/>
</dbReference>
<sequence length="155" mass="17699">MKNPTIQDQFYLQIQNEIDRIEGKANTYIGFFYLIRITQILLAGLITVISGSKNPQYFCEDIILILGAVLTIITSVDTLFQVDAKKNTYKLLLFDFRAIRAEFVNEYLQNDGVVTNGFKADLFKKYERANAYARDLIGSDKKANRNSGMEPDPIQ</sequence>
<keyword evidence="4" id="KW-1185">Reference proteome</keyword>
<gene>
    <name evidence="3" type="ORF">GCM10022289_15870</name>
</gene>
<keyword evidence="1" id="KW-1133">Transmembrane helix</keyword>
<feature type="transmembrane region" description="Helical" evidence="1">
    <location>
        <begin position="28"/>
        <end position="50"/>
    </location>
</feature>
<proteinExistence type="predicted"/>
<protein>
    <recommendedName>
        <fullName evidence="2">SMODS and SLOG-associating 2TM effector domain-containing protein</fullName>
    </recommendedName>
</protein>
<name>A0ABP8BAE1_9SPHI</name>
<feature type="transmembrane region" description="Helical" evidence="1">
    <location>
        <begin position="62"/>
        <end position="80"/>
    </location>
</feature>
<dbReference type="EMBL" id="BAABBY010000003">
    <property type="protein sequence ID" value="GAA4201849.1"/>
    <property type="molecule type" value="Genomic_DNA"/>
</dbReference>
<feature type="domain" description="SMODS and SLOG-associating 2TM effector" evidence="2">
    <location>
        <begin position="21"/>
        <end position="130"/>
    </location>
</feature>
<evidence type="ECO:0000313" key="3">
    <source>
        <dbReference type="EMBL" id="GAA4201849.1"/>
    </source>
</evidence>
<dbReference type="Pfam" id="PF18142">
    <property type="entry name" value="SLATT_fungal"/>
    <property type="match status" value="1"/>
</dbReference>
<comment type="caution">
    <text evidence="3">The sequence shown here is derived from an EMBL/GenBank/DDBJ whole genome shotgun (WGS) entry which is preliminary data.</text>
</comment>
<evidence type="ECO:0000313" key="4">
    <source>
        <dbReference type="Proteomes" id="UP001501772"/>
    </source>
</evidence>
<evidence type="ECO:0000256" key="1">
    <source>
        <dbReference type="SAM" id="Phobius"/>
    </source>
</evidence>